<feature type="transmembrane region" description="Helical" evidence="2">
    <location>
        <begin position="12"/>
        <end position="33"/>
    </location>
</feature>
<accession>A0A4R0RUX3</accession>
<name>A0A4R0RUX3_9APHY</name>
<dbReference type="SUPFAM" id="SSF53474">
    <property type="entry name" value="alpha/beta-Hydrolases"/>
    <property type="match status" value="1"/>
</dbReference>
<dbReference type="STRING" id="92696.A0A4R0RUX3"/>
<keyword evidence="1" id="KW-0378">Hydrolase</keyword>
<proteinExistence type="predicted"/>
<dbReference type="Gene3D" id="3.40.50.1820">
    <property type="entry name" value="alpha/beta hydrolase"/>
    <property type="match status" value="1"/>
</dbReference>
<organism evidence="4 5">
    <name type="scientific">Steccherinum ochraceum</name>
    <dbReference type="NCBI Taxonomy" id="92696"/>
    <lineage>
        <taxon>Eukaryota</taxon>
        <taxon>Fungi</taxon>
        <taxon>Dikarya</taxon>
        <taxon>Basidiomycota</taxon>
        <taxon>Agaricomycotina</taxon>
        <taxon>Agaricomycetes</taxon>
        <taxon>Polyporales</taxon>
        <taxon>Steccherinaceae</taxon>
        <taxon>Steccherinum</taxon>
    </lineage>
</organism>
<dbReference type="InterPro" id="IPR029058">
    <property type="entry name" value="AB_hydrolase_fold"/>
</dbReference>
<dbReference type="AlphaFoldDB" id="A0A4R0RUX3"/>
<evidence type="ECO:0000256" key="1">
    <source>
        <dbReference type="ARBA" id="ARBA00022801"/>
    </source>
</evidence>
<evidence type="ECO:0000313" key="5">
    <source>
        <dbReference type="Proteomes" id="UP000292702"/>
    </source>
</evidence>
<keyword evidence="2" id="KW-1133">Transmembrane helix</keyword>
<evidence type="ECO:0000313" key="4">
    <source>
        <dbReference type="EMBL" id="TCD71002.1"/>
    </source>
</evidence>
<evidence type="ECO:0000256" key="2">
    <source>
        <dbReference type="SAM" id="Phobius"/>
    </source>
</evidence>
<dbReference type="OrthoDB" id="2152029at2759"/>
<dbReference type="PANTHER" id="PTHR48081">
    <property type="entry name" value="AB HYDROLASE SUPERFAMILY PROTEIN C4A8.06C"/>
    <property type="match status" value="1"/>
</dbReference>
<gene>
    <name evidence="4" type="ORF">EIP91_000500</name>
</gene>
<evidence type="ECO:0000259" key="3">
    <source>
        <dbReference type="Pfam" id="PF07859"/>
    </source>
</evidence>
<keyword evidence="2" id="KW-0472">Membrane</keyword>
<feature type="domain" description="Alpha/beta hydrolase fold-3" evidence="3">
    <location>
        <begin position="137"/>
        <end position="376"/>
    </location>
</feature>
<dbReference type="Pfam" id="PF07859">
    <property type="entry name" value="Abhydrolase_3"/>
    <property type="match status" value="1"/>
</dbReference>
<reference evidence="4 5" key="1">
    <citation type="submission" date="2018-11" db="EMBL/GenBank/DDBJ databases">
        <title>Genome assembly of Steccherinum ochraceum LE-BIN_3174, the white-rot fungus of the Steccherinaceae family (The Residual Polyporoid clade, Polyporales, Basidiomycota).</title>
        <authorList>
            <person name="Fedorova T.V."/>
            <person name="Glazunova O.A."/>
            <person name="Landesman E.O."/>
            <person name="Moiseenko K.V."/>
            <person name="Psurtseva N.V."/>
            <person name="Savinova O.S."/>
            <person name="Shakhova N.V."/>
            <person name="Tyazhelova T.V."/>
            <person name="Vasina D.V."/>
        </authorList>
    </citation>
    <scope>NUCLEOTIDE SEQUENCE [LARGE SCALE GENOMIC DNA]</scope>
    <source>
        <strain evidence="4 5">LE-BIN_3174</strain>
    </source>
</reference>
<dbReference type="GO" id="GO:0016787">
    <property type="term" value="F:hydrolase activity"/>
    <property type="evidence" value="ECO:0007669"/>
    <property type="project" value="UniProtKB-KW"/>
</dbReference>
<dbReference type="InterPro" id="IPR013094">
    <property type="entry name" value="AB_hydrolase_3"/>
</dbReference>
<keyword evidence="5" id="KW-1185">Reference proteome</keyword>
<protein>
    <recommendedName>
        <fullName evidence="3">Alpha/beta hydrolase fold-3 domain-containing protein</fullName>
    </recommendedName>
</protein>
<dbReference type="InterPro" id="IPR050300">
    <property type="entry name" value="GDXG_lipolytic_enzyme"/>
</dbReference>
<dbReference type="EMBL" id="RWJN01000011">
    <property type="protein sequence ID" value="TCD71002.1"/>
    <property type="molecule type" value="Genomic_DNA"/>
</dbReference>
<keyword evidence="2" id="KW-0812">Transmembrane</keyword>
<dbReference type="PANTHER" id="PTHR48081:SF26">
    <property type="entry name" value="ALPHA_BETA HYDROLASE FOLD-3 DOMAIN-CONTAINING PROTEIN"/>
    <property type="match status" value="1"/>
</dbReference>
<comment type="caution">
    <text evidence="4">The sequence shown here is derived from an EMBL/GenBank/DDBJ whole genome shotgun (WGS) entry which is preliminary data.</text>
</comment>
<sequence>MFEFTRQPLKTLYIIYAVLSVVVRLPIWTIRALLPRYRPRKNWSLGRTLLVWTIDVIVASWFRVGFPDETPKGSPDVTGYVEVEPITEEELAAVEHIKDMAKKNGVELERAFGYWHGKKSPEGRFGAAAEAGERVMYYFHGGGYAMGTAGTQPSLVTSPYTVCIPERSPSIFQRSFGIEYRLSAALPLKPSNPYPAALLDAIAGYKYLVCDLGFEPKNIILCGDSAGGHLALALTKYLLVANIPELQTPGGMILCSPTSDWGRTHLDGNPKSSATAHRNSDYVNTIMTNGYTGRCLTGNLPLETLSTDPWFSPASLKLKKSDYAGWFKGFPPTYINCGGAEQGRDDKVTLRDRMVRDCGEDLISFHEYPDGTHDFMIMKFFEPERTQALDDIDRWLKKITAA</sequence>
<dbReference type="Proteomes" id="UP000292702">
    <property type="component" value="Unassembled WGS sequence"/>
</dbReference>